<dbReference type="InterPro" id="IPR001646">
    <property type="entry name" value="5peptide_repeat"/>
</dbReference>
<dbReference type="InterPro" id="IPR019775">
    <property type="entry name" value="WD40_repeat_CS"/>
</dbReference>
<organism evidence="4 5">
    <name type="scientific">Paramecium tetraurelia</name>
    <dbReference type="NCBI Taxonomy" id="5888"/>
    <lineage>
        <taxon>Eukaryota</taxon>
        <taxon>Sar</taxon>
        <taxon>Alveolata</taxon>
        <taxon>Ciliophora</taxon>
        <taxon>Intramacronucleata</taxon>
        <taxon>Oligohymenophorea</taxon>
        <taxon>Peniculida</taxon>
        <taxon>Parameciidae</taxon>
        <taxon>Paramecium</taxon>
    </lineage>
</organism>
<proteinExistence type="predicted"/>
<gene>
    <name evidence="4" type="ORF">GSPATT00039517001</name>
</gene>
<dbReference type="Pfam" id="PF00400">
    <property type="entry name" value="WD40"/>
    <property type="match status" value="4"/>
</dbReference>
<dbReference type="AlphaFoldDB" id="A0DII6"/>
<dbReference type="PANTHER" id="PTHR22847:SF637">
    <property type="entry name" value="WD REPEAT DOMAIN 5B"/>
    <property type="match status" value="1"/>
</dbReference>
<feature type="repeat" description="WD" evidence="3">
    <location>
        <begin position="212"/>
        <end position="246"/>
    </location>
</feature>
<dbReference type="SUPFAM" id="SSF50978">
    <property type="entry name" value="WD40 repeat-like"/>
    <property type="match status" value="1"/>
</dbReference>
<dbReference type="SUPFAM" id="SSF141571">
    <property type="entry name" value="Pentapeptide repeat-like"/>
    <property type="match status" value="1"/>
</dbReference>
<evidence type="ECO:0000256" key="3">
    <source>
        <dbReference type="PROSITE-ProRule" id="PRU00221"/>
    </source>
</evidence>
<dbReference type="PANTHER" id="PTHR22847">
    <property type="entry name" value="WD40 REPEAT PROTEIN"/>
    <property type="match status" value="1"/>
</dbReference>
<accession>A0DII6</accession>
<dbReference type="KEGG" id="ptm:GSPATT00039517001"/>
<dbReference type="GeneID" id="5036035"/>
<keyword evidence="5" id="KW-1185">Reference proteome</keyword>
<dbReference type="Proteomes" id="UP000000600">
    <property type="component" value="Unassembled WGS sequence"/>
</dbReference>
<reference evidence="4 5" key="1">
    <citation type="journal article" date="2006" name="Nature">
        <title>Global trends of whole-genome duplications revealed by the ciliate Paramecium tetraurelia.</title>
        <authorList>
            <consortium name="Genoscope"/>
            <person name="Aury J.-M."/>
            <person name="Jaillon O."/>
            <person name="Duret L."/>
            <person name="Noel B."/>
            <person name="Jubin C."/>
            <person name="Porcel B.M."/>
            <person name="Segurens B."/>
            <person name="Daubin V."/>
            <person name="Anthouard V."/>
            <person name="Aiach N."/>
            <person name="Arnaiz O."/>
            <person name="Billaut A."/>
            <person name="Beisson J."/>
            <person name="Blanc I."/>
            <person name="Bouhouche K."/>
            <person name="Camara F."/>
            <person name="Duharcourt S."/>
            <person name="Guigo R."/>
            <person name="Gogendeau D."/>
            <person name="Katinka M."/>
            <person name="Keller A.-M."/>
            <person name="Kissmehl R."/>
            <person name="Klotz C."/>
            <person name="Koll F."/>
            <person name="Le Moue A."/>
            <person name="Lepere C."/>
            <person name="Malinsky S."/>
            <person name="Nowacki M."/>
            <person name="Nowak J.K."/>
            <person name="Plattner H."/>
            <person name="Poulain J."/>
            <person name="Ruiz F."/>
            <person name="Serrano V."/>
            <person name="Zagulski M."/>
            <person name="Dessen P."/>
            <person name="Betermier M."/>
            <person name="Weissenbach J."/>
            <person name="Scarpelli C."/>
            <person name="Schachter V."/>
            <person name="Sperling L."/>
            <person name="Meyer E."/>
            <person name="Cohen J."/>
            <person name="Wincker P."/>
        </authorList>
    </citation>
    <scope>NUCLEOTIDE SEQUENCE [LARGE SCALE GENOMIC DNA]</scope>
    <source>
        <strain evidence="4 5">Stock d4-2</strain>
    </source>
</reference>
<dbReference type="Pfam" id="PF00805">
    <property type="entry name" value="Pentapeptide"/>
    <property type="match status" value="1"/>
</dbReference>
<feature type="repeat" description="WD" evidence="3">
    <location>
        <begin position="138"/>
        <end position="179"/>
    </location>
</feature>
<protein>
    <submittedName>
        <fullName evidence="4">Uncharacterized protein</fullName>
    </submittedName>
</protein>
<dbReference type="RefSeq" id="XP_001450250.1">
    <property type="nucleotide sequence ID" value="XM_001450213.1"/>
</dbReference>
<dbReference type="eggNOG" id="KOG0266">
    <property type="taxonomic scope" value="Eukaryota"/>
</dbReference>
<dbReference type="Gene3D" id="2.130.10.10">
    <property type="entry name" value="YVTN repeat-like/Quinoprotein amine dehydrogenase"/>
    <property type="match status" value="2"/>
</dbReference>
<dbReference type="HOGENOM" id="CLU_1032297_0_0_1"/>
<dbReference type="EMBL" id="CT868448">
    <property type="protein sequence ID" value="CAK82853.1"/>
    <property type="molecule type" value="Genomic_DNA"/>
</dbReference>
<keyword evidence="2" id="KW-0677">Repeat</keyword>
<evidence type="ECO:0000313" key="5">
    <source>
        <dbReference type="Proteomes" id="UP000000600"/>
    </source>
</evidence>
<dbReference type="PROSITE" id="PS50082">
    <property type="entry name" value="WD_REPEATS_2"/>
    <property type="match status" value="2"/>
</dbReference>
<dbReference type="STRING" id="5888.A0DII6"/>
<dbReference type="InParanoid" id="A0DII6"/>
<dbReference type="Gene3D" id="2.160.20.80">
    <property type="entry name" value="E3 ubiquitin-protein ligase SopA"/>
    <property type="match status" value="1"/>
</dbReference>
<dbReference type="InterPro" id="IPR001680">
    <property type="entry name" value="WD40_rpt"/>
</dbReference>
<dbReference type="OrthoDB" id="414519at2759"/>
<dbReference type="PROSITE" id="PS00678">
    <property type="entry name" value="WD_REPEATS_1"/>
    <property type="match status" value="1"/>
</dbReference>
<dbReference type="PROSITE" id="PS50294">
    <property type="entry name" value="WD_REPEATS_REGION"/>
    <property type="match status" value="2"/>
</dbReference>
<evidence type="ECO:0000313" key="4">
    <source>
        <dbReference type="EMBL" id="CAK82853.1"/>
    </source>
</evidence>
<evidence type="ECO:0000256" key="2">
    <source>
        <dbReference type="ARBA" id="ARBA00022737"/>
    </source>
</evidence>
<sequence>MKVELKTLSFENIKIQNTSLEGANFVKCDLSGSQVDNIIISGMKLNGAKLYNCIWKNLRINEIQKSKGMMGMSIKFALLQMGIHQSLVDMIIQLGCGIYKQEIKSLYQKQTVSTKLASCSDDFLYIWNHKTGKSISKLIGHTNKVYSVCFSPDGTKLPSSSSDTSIRIWDVKTGKEKVKLNGHKINIYSVCFSPDSTTLVSDQIRWSYQLCLFSLFLSPDGKTLASSSSDKSIRLWNVQTGLQKATLNVHNSTVSSVCFSPDGTLQVSGI</sequence>
<dbReference type="GO" id="GO:1990234">
    <property type="term" value="C:transferase complex"/>
    <property type="evidence" value="ECO:0007669"/>
    <property type="project" value="UniProtKB-ARBA"/>
</dbReference>
<dbReference type="InterPro" id="IPR015943">
    <property type="entry name" value="WD40/YVTN_repeat-like_dom_sf"/>
</dbReference>
<evidence type="ECO:0000256" key="1">
    <source>
        <dbReference type="ARBA" id="ARBA00022574"/>
    </source>
</evidence>
<name>A0DII6_PARTE</name>
<keyword evidence="1 3" id="KW-0853">WD repeat</keyword>
<dbReference type="InterPro" id="IPR036322">
    <property type="entry name" value="WD40_repeat_dom_sf"/>
</dbReference>
<dbReference type="SMART" id="SM00320">
    <property type="entry name" value="WD40"/>
    <property type="match status" value="3"/>
</dbReference>